<dbReference type="EMBL" id="QGHE01000001">
    <property type="protein sequence ID" value="PWJ82971.1"/>
    <property type="molecule type" value="Genomic_DNA"/>
</dbReference>
<gene>
    <name evidence="2" type="ORF">C7430_101538</name>
</gene>
<feature type="transmembrane region" description="Helical" evidence="1">
    <location>
        <begin position="91"/>
        <end position="113"/>
    </location>
</feature>
<keyword evidence="1" id="KW-1133">Transmembrane helix</keyword>
<dbReference type="Proteomes" id="UP000245996">
    <property type="component" value="Unassembled WGS sequence"/>
</dbReference>
<keyword evidence="1" id="KW-0472">Membrane</keyword>
<keyword evidence="1" id="KW-0812">Transmembrane</keyword>
<evidence type="ECO:0000313" key="3">
    <source>
        <dbReference type="Proteomes" id="UP000245996"/>
    </source>
</evidence>
<name>A0ABD6XW10_ENTAG</name>
<proteinExistence type="predicted"/>
<feature type="transmembrane region" description="Helical" evidence="1">
    <location>
        <begin position="125"/>
        <end position="143"/>
    </location>
</feature>
<feature type="transmembrane region" description="Helical" evidence="1">
    <location>
        <begin position="281"/>
        <end position="299"/>
    </location>
</feature>
<feature type="transmembrane region" description="Helical" evidence="1">
    <location>
        <begin position="149"/>
        <end position="166"/>
    </location>
</feature>
<feature type="transmembrane region" description="Helical" evidence="1">
    <location>
        <begin position="306"/>
        <end position="323"/>
    </location>
</feature>
<feature type="transmembrane region" description="Helical" evidence="1">
    <location>
        <begin position="329"/>
        <end position="348"/>
    </location>
</feature>
<reference evidence="2 3" key="1">
    <citation type="submission" date="2018-05" db="EMBL/GenBank/DDBJ databases">
        <title>Genomic Encyclopedia of Type Strains, Phase IV (KMG-V): Genome sequencing to study the core and pangenomes of soil and plant-associated prokaryotes.</title>
        <authorList>
            <person name="Whitman W."/>
        </authorList>
    </citation>
    <scope>NUCLEOTIDE SEQUENCE [LARGE SCALE GENOMIC DNA]</scope>
    <source>
        <strain evidence="2 3">PNG 92-11</strain>
    </source>
</reference>
<evidence type="ECO:0000313" key="2">
    <source>
        <dbReference type="EMBL" id="PWJ82971.1"/>
    </source>
</evidence>
<feature type="transmembrane region" description="Helical" evidence="1">
    <location>
        <begin position="196"/>
        <end position="214"/>
    </location>
</feature>
<evidence type="ECO:0000256" key="1">
    <source>
        <dbReference type="SAM" id="Phobius"/>
    </source>
</evidence>
<feature type="transmembrane region" description="Helical" evidence="1">
    <location>
        <begin position="173"/>
        <end position="190"/>
    </location>
</feature>
<comment type="caution">
    <text evidence="2">The sequence shown here is derived from an EMBL/GenBank/DDBJ whole genome shotgun (WGS) entry which is preliminary data.</text>
</comment>
<feature type="transmembrane region" description="Helical" evidence="1">
    <location>
        <begin position="360"/>
        <end position="380"/>
    </location>
</feature>
<dbReference type="AlphaFoldDB" id="A0ABD6XW10"/>
<sequence>MIKRGVILSAWIFIPIFIALQTLYFIRHEQNIYFWDFNGYWRSWENFVALLKDKPNDALNNVSLSVMSDDYNILPIVIPALLSDITLSSRLLFIELLNLLYLVPVIYLFHILCINFTEKNRTDNLLWHLTTLFIPLFFVPFWAPSLKGYPDISGLIFVLAAVILSSKVNLSSKVTLAMPVLIGLILWGPFLFRRWYAFTVVSLYFSIPLFNYYIFNGLKLEKKKIFNSLANFTISGLFSCGFVLYFQHELFERILHTDYSNIYQAYQASIGTAISTLAKGIGIYLLPFFALGLISAFYCKDKKEKGLIYFSLFNLVFSFFLFTKTQAPGVQHCLPFSLWILIICTLGIKFIMSKMRKKRGAYLFIALFLGMHGYIFGISVNHTTRFYPDWCKKLLPTKSYPLLIDNYDNYLNLVNDLSKLTENGKKVTVFASNGVLNDDMLNTISGLSLSKSLSYASQVDLRDGMRIDSLMSDYFVVTSPPQIHLKSSGQQVITVPVEQILNGKSIGNAMVKLNKNYILANGVNAVIYQRIRPYKPEEVDQFFTLLFKSYPQWNGVINKGLPFTYLSTQVEAGDQWGSYGISYDGKVGAHPGENTPTIFSWNLRGVNRLNIKSVNTSCQNADGVDVSISAPGHQTKTIHVDNGKSDVMQVADFKDIASKLIVSKHLNSACDSIEISSD</sequence>
<feature type="transmembrane region" description="Helical" evidence="1">
    <location>
        <begin position="226"/>
        <end position="246"/>
    </location>
</feature>
<accession>A0ABD6XW10</accession>
<organism evidence="2 3">
    <name type="scientific">Enterobacter agglomerans</name>
    <name type="common">Erwinia herbicola</name>
    <name type="synonym">Pantoea agglomerans</name>
    <dbReference type="NCBI Taxonomy" id="549"/>
    <lineage>
        <taxon>Bacteria</taxon>
        <taxon>Pseudomonadati</taxon>
        <taxon>Pseudomonadota</taxon>
        <taxon>Gammaproteobacteria</taxon>
        <taxon>Enterobacterales</taxon>
        <taxon>Erwiniaceae</taxon>
        <taxon>Pantoea</taxon>
        <taxon>Pantoea agglomerans group</taxon>
    </lineage>
</organism>
<dbReference type="RefSeq" id="WP_109650612.1">
    <property type="nucleotide sequence ID" value="NZ_CP134761.1"/>
</dbReference>
<feature type="transmembrane region" description="Helical" evidence="1">
    <location>
        <begin position="7"/>
        <end position="26"/>
    </location>
</feature>
<protein>
    <submittedName>
        <fullName evidence="2">Glucose uptake protein GlcU</fullName>
    </submittedName>
</protein>